<accession>A0A0N1HCZ0</accession>
<keyword evidence="3" id="KW-1185">Reference proteome</keyword>
<evidence type="ECO:0000313" key="2">
    <source>
        <dbReference type="EMBL" id="KPI41946.1"/>
    </source>
</evidence>
<dbReference type="RefSeq" id="XP_018001909.1">
    <property type="nucleotide sequence ID" value="XM_018145727.1"/>
</dbReference>
<feature type="domain" description="BTB" evidence="1">
    <location>
        <begin position="14"/>
        <end position="48"/>
    </location>
</feature>
<dbReference type="Proteomes" id="UP000038010">
    <property type="component" value="Unassembled WGS sequence"/>
</dbReference>
<dbReference type="CDD" id="cd18186">
    <property type="entry name" value="BTB_POZ_ZBTB_KLHL-like"/>
    <property type="match status" value="1"/>
</dbReference>
<dbReference type="EMBL" id="LFJN01000008">
    <property type="protein sequence ID" value="KPI41946.1"/>
    <property type="molecule type" value="Genomic_DNA"/>
</dbReference>
<comment type="caution">
    <text evidence="2">The sequence shown here is derived from an EMBL/GenBank/DDBJ whole genome shotgun (WGS) entry which is preliminary data.</text>
</comment>
<reference evidence="2 3" key="1">
    <citation type="submission" date="2015-06" db="EMBL/GenBank/DDBJ databases">
        <title>Draft genome of the ant-associated black yeast Phialophora attae CBS 131958.</title>
        <authorList>
            <person name="Moreno L.F."/>
            <person name="Stielow B.J."/>
            <person name="de Hoog S."/>
            <person name="Vicente V.A."/>
            <person name="Weiss V.A."/>
            <person name="de Vries M."/>
            <person name="Cruz L.M."/>
            <person name="Souza E.M."/>
        </authorList>
    </citation>
    <scope>NUCLEOTIDE SEQUENCE [LARGE SCALE GENOMIC DNA]</scope>
    <source>
        <strain evidence="2 3">CBS 131958</strain>
    </source>
</reference>
<gene>
    <name evidence="2" type="ORF">AB675_5511</name>
</gene>
<organism evidence="2 3">
    <name type="scientific">Cyphellophora attinorum</name>
    <dbReference type="NCBI Taxonomy" id="1664694"/>
    <lineage>
        <taxon>Eukaryota</taxon>
        <taxon>Fungi</taxon>
        <taxon>Dikarya</taxon>
        <taxon>Ascomycota</taxon>
        <taxon>Pezizomycotina</taxon>
        <taxon>Eurotiomycetes</taxon>
        <taxon>Chaetothyriomycetidae</taxon>
        <taxon>Chaetothyriales</taxon>
        <taxon>Cyphellophoraceae</taxon>
        <taxon>Cyphellophora</taxon>
    </lineage>
</organism>
<evidence type="ECO:0000259" key="1">
    <source>
        <dbReference type="PROSITE" id="PS50097"/>
    </source>
</evidence>
<dbReference type="VEuPathDB" id="FungiDB:AB675_5511"/>
<dbReference type="InterPro" id="IPR000210">
    <property type="entry name" value="BTB/POZ_dom"/>
</dbReference>
<evidence type="ECO:0000313" key="3">
    <source>
        <dbReference type="Proteomes" id="UP000038010"/>
    </source>
</evidence>
<name>A0A0N1HCZ0_9EURO</name>
<dbReference type="GeneID" id="28737607"/>
<sequence>MGGLNDSRLVFEDGDVVIHTSHEPSGIFLVHKEVLISGSPYFRNLLSELWGTTPHVVDTGTTPVFELDLQMDCQSGFALPIVRKQGHDLLDPSESVESDKDVDELVLWPEQPQTPKSVAGTYLTRSAKLWPHSKVYASLRKPMDQHVTELKRKLLDRDTRWYFHAQEHRFPKHEHALSYVRAIWRCIIRLLYGKDRFLEPQGKKSPAKQVMFLANLYAYAELLDLDNTIMTRLRNAVRSVPSIWILVSKKPDIFIDLANAMEMPDLYTDAMKHWISWQVSPHQYRRWHSVGGEGTFRLLAHAAIKHQSALMELSRSIVNFTLYSIHHLGIYSYATSIPLLPCKMFPRGYSDGDRTEIDYYLAAVKDLFVTGLIPVATSLHLELYRNMSPWDSTSNMTSAQVLRALMILGTEPLENQGRKAIISFFNLRRYANLKQLRLDKLTYLVGLTLKEYKDLLEDSPAFCPESKYHNRHGAMWLCRCPGEVQPKYPTSACLCIVNLHEVFARGLGAIDPQPWPFNQDVSQDNECAEFAQTQTKPATFAYLQSVGLGSKFSYLNRARQGSPELLSADDLAIDADGCNLDIMYDG</sequence>
<dbReference type="AlphaFoldDB" id="A0A0N1HCZ0"/>
<dbReference type="PROSITE" id="PS50097">
    <property type="entry name" value="BTB"/>
    <property type="match status" value="1"/>
</dbReference>
<proteinExistence type="predicted"/>
<protein>
    <recommendedName>
        <fullName evidence="1">BTB domain-containing protein</fullName>
    </recommendedName>
</protein>